<accession>A0AAP9SDG9</accession>
<dbReference type="PROSITE" id="PS50937">
    <property type="entry name" value="HTH_MERR_2"/>
    <property type="match status" value="1"/>
</dbReference>
<dbReference type="InterPro" id="IPR009061">
    <property type="entry name" value="DNA-bd_dom_put_sf"/>
</dbReference>
<organism evidence="4 5">
    <name type="scientific">Clostridium innocuum</name>
    <dbReference type="NCBI Taxonomy" id="1522"/>
    <lineage>
        <taxon>Bacteria</taxon>
        <taxon>Bacillati</taxon>
        <taxon>Bacillota</taxon>
        <taxon>Clostridia</taxon>
        <taxon>Eubacteriales</taxon>
        <taxon>Clostridiaceae</taxon>
        <taxon>Clostridium</taxon>
    </lineage>
</organism>
<dbReference type="GeneID" id="61924832"/>
<evidence type="ECO:0000256" key="1">
    <source>
        <dbReference type="ARBA" id="ARBA00023125"/>
    </source>
</evidence>
<dbReference type="Proteomes" id="UP000503330">
    <property type="component" value="Chromosome"/>
</dbReference>
<dbReference type="SUPFAM" id="SSF46955">
    <property type="entry name" value="Putative DNA-binding domain"/>
    <property type="match status" value="1"/>
</dbReference>
<dbReference type="GO" id="GO:0003700">
    <property type="term" value="F:DNA-binding transcription factor activity"/>
    <property type="evidence" value="ECO:0007669"/>
    <property type="project" value="InterPro"/>
</dbReference>
<reference evidence="4 5" key="1">
    <citation type="submission" date="2020-02" db="EMBL/GenBank/DDBJ databases">
        <authorList>
            <person name="Kociolek L.K."/>
            <person name="Ozer E.A."/>
        </authorList>
    </citation>
    <scope>NUCLEOTIDE SEQUENCE [LARGE SCALE GENOMIC DNA]</scope>
    <source>
        <strain evidence="4 5">ATCC 14501</strain>
    </source>
</reference>
<protein>
    <submittedName>
        <fullName evidence="4">MerR family transcriptional regulator</fullName>
    </submittedName>
</protein>
<evidence type="ECO:0000313" key="5">
    <source>
        <dbReference type="Proteomes" id="UP000503330"/>
    </source>
</evidence>
<feature type="coiled-coil region" evidence="2">
    <location>
        <begin position="81"/>
        <end position="122"/>
    </location>
</feature>
<feature type="domain" description="HTH merR-type" evidence="3">
    <location>
        <begin position="1"/>
        <end position="69"/>
    </location>
</feature>
<dbReference type="SMART" id="SM00422">
    <property type="entry name" value="HTH_MERR"/>
    <property type="match status" value="1"/>
</dbReference>
<dbReference type="RefSeq" id="WP_002607902.1">
    <property type="nucleotide sequence ID" value="NZ_BAAACC010000030.1"/>
</dbReference>
<dbReference type="AlphaFoldDB" id="A0AAP9SDG9"/>
<dbReference type="PANTHER" id="PTHR30204:SF98">
    <property type="entry name" value="HTH-TYPE TRANSCRIPTIONAL REGULATOR ADHR"/>
    <property type="match status" value="1"/>
</dbReference>
<proteinExistence type="predicted"/>
<evidence type="ECO:0000313" key="4">
    <source>
        <dbReference type="EMBL" id="QJA01792.1"/>
    </source>
</evidence>
<dbReference type="EMBL" id="CP048838">
    <property type="protein sequence ID" value="QJA01792.1"/>
    <property type="molecule type" value="Genomic_DNA"/>
</dbReference>
<dbReference type="InterPro" id="IPR047057">
    <property type="entry name" value="MerR_fam"/>
</dbReference>
<dbReference type="PRINTS" id="PR00040">
    <property type="entry name" value="HTHMERR"/>
</dbReference>
<dbReference type="PANTHER" id="PTHR30204">
    <property type="entry name" value="REDOX-CYCLING DRUG-SENSING TRANSCRIPTIONAL ACTIVATOR SOXR"/>
    <property type="match status" value="1"/>
</dbReference>
<dbReference type="Pfam" id="PF13411">
    <property type="entry name" value="MerR_1"/>
    <property type="match status" value="1"/>
</dbReference>
<name>A0AAP9SDG9_CLOIN</name>
<dbReference type="GO" id="GO:0003677">
    <property type="term" value="F:DNA binding"/>
    <property type="evidence" value="ECO:0007669"/>
    <property type="project" value="UniProtKB-KW"/>
</dbReference>
<evidence type="ECO:0000256" key="2">
    <source>
        <dbReference type="SAM" id="Coils"/>
    </source>
</evidence>
<dbReference type="Gene3D" id="1.10.1660.10">
    <property type="match status" value="1"/>
</dbReference>
<dbReference type="InterPro" id="IPR000551">
    <property type="entry name" value="MerR-type_HTH_dom"/>
</dbReference>
<sequence length="125" mass="14415">MTIAEVSRMFEISVDTLRYYERIGLLPAVPRTPDGIRDYGEKDLGWIAFIKCMRSAGLPTEALIEYVELFQQGDASTQARLDILKEQRTLLKKRVLEMQATLKRLYTKIEGYEDGLARAEKKLRT</sequence>
<keyword evidence="1" id="KW-0238">DNA-binding</keyword>
<evidence type="ECO:0000259" key="3">
    <source>
        <dbReference type="PROSITE" id="PS50937"/>
    </source>
</evidence>
<gene>
    <name evidence="4" type="ORF">G4D54_04805</name>
</gene>
<keyword evidence="2" id="KW-0175">Coiled coil</keyword>
<dbReference type="CDD" id="cd01109">
    <property type="entry name" value="HTH_YyaN"/>
    <property type="match status" value="1"/>
</dbReference>